<reference evidence="9 10" key="1">
    <citation type="submission" date="2014-11" db="EMBL/GenBank/DDBJ databases">
        <authorList>
            <person name="Urmite Genomes Urmite Genomes"/>
        </authorList>
    </citation>
    <scope>NUCLEOTIDE SEQUENCE [LARGE SCALE GENOMIC DNA]</scope>
    <source>
        <strain evidence="9 10">Oc5</strain>
    </source>
</reference>
<dbReference type="GO" id="GO:0005886">
    <property type="term" value="C:plasma membrane"/>
    <property type="evidence" value="ECO:0007669"/>
    <property type="project" value="UniProtKB-SubCell"/>
</dbReference>
<dbReference type="EMBL" id="CDGG01000001">
    <property type="protein sequence ID" value="CEI80413.1"/>
    <property type="molecule type" value="Genomic_DNA"/>
</dbReference>
<evidence type="ECO:0000313" key="10">
    <source>
        <dbReference type="Proteomes" id="UP000040453"/>
    </source>
</evidence>
<dbReference type="STRING" id="545501.BN997_00216"/>
<accession>A0A0A1MBI8</accession>
<dbReference type="AlphaFoldDB" id="A0A0A1MBI8"/>
<dbReference type="PANTHER" id="PTHR33778:SF4">
    <property type="entry name" value="PROTEIN SAPB"/>
    <property type="match status" value="1"/>
</dbReference>
<dbReference type="RefSeq" id="WP_042528867.1">
    <property type="nucleotide sequence ID" value="NZ_CDGG01000001.1"/>
</dbReference>
<dbReference type="OrthoDB" id="9811198at2"/>
<evidence type="ECO:0000256" key="4">
    <source>
        <dbReference type="ARBA" id="ARBA00022692"/>
    </source>
</evidence>
<dbReference type="InterPro" id="IPR003416">
    <property type="entry name" value="MgtC/SapB/SrpB/YhiD_fam"/>
</dbReference>
<proteinExistence type="inferred from homology"/>
<comment type="subcellular location">
    <subcellularLocation>
        <location evidence="1">Cell membrane</location>
        <topology evidence="1">Multi-pass membrane protein</topology>
    </subcellularLocation>
</comment>
<dbReference type="Pfam" id="PF02308">
    <property type="entry name" value="MgtC"/>
    <property type="match status" value="1"/>
</dbReference>
<evidence type="ECO:0000256" key="6">
    <source>
        <dbReference type="ARBA" id="ARBA00023136"/>
    </source>
</evidence>
<dbReference type="Proteomes" id="UP000040453">
    <property type="component" value="Unassembled WGS sequence"/>
</dbReference>
<protein>
    <submittedName>
        <fullName evidence="9">Putative Mg(2+) transport ATPase</fullName>
    </submittedName>
</protein>
<evidence type="ECO:0000256" key="3">
    <source>
        <dbReference type="ARBA" id="ARBA00022475"/>
    </source>
</evidence>
<feature type="transmembrane region" description="Helical" evidence="7">
    <location>
        <begin position="122"/>
        <end position="140"/>
    </location>
</feature>
<evidence type="ECO:0000256" key="5">
    <source>
        <dbReference type="ARBA" id="ARBA00022989"/>
    </source>
</evidence>
<keyword evidence="4 7" id="KW-0812">Transmembrane</keyword>
<feature type="transmembrane region" description="Helical" evidence="7">
    <location>
        <begin position="95"/>
        <end position="116"/>
    </location>
</feature>
<dbReference type="PANTHER" id="PTHR33778">
    <property type="entry name" value="PROTEIN MGTC"/>
    <property type="match status" value="1"/>
</dbReference>
<feature type="transmembrane region" description="Helical" evidence="7">
    <location>
        <begin position="6"/>
        <end position="22"/>
    </location>
</feature>
<keyword evidence="6 7" id="KW-0472">Membrane</keyword>
<dbReference type="PRINTS" id="PR01837">
    <property type="entry name" value="MGTCSAPBPROT"/>
</dbReference>
<evidence type="ECO:0000256" key="1">
    <source>
        <dbReference type="ARBA" id="ARBA00004651"/>
    </source>
</evidence>
<keyword evidence="10" id="KW-1185">Reference proteome</keyword>
<feature type="transmembrane region" description="Helical" evidence="7">
    <location>
        <begin position="31"/>
        <end position="51"/>
    </location>
</feature>
<dbReference type="InterPro" id="IPR049177">
    <property type="entry name" value="MgtC_SapB_SrpB_YhiD_N"/>
</dbReference>
<feature type="domain" description="MgtC/SapB/SrpB/YhiD N-terminal" evidence="8">
    <location>
        <begin position="11"/>
        <end position="139"/>
    </location>
</feature>
<gene>
    <name evidence="9" type="ORF">BN997_00216</name>
</gene>
<evidence type="ECO:0000259" key="8">
    <source>
        <dbReference type="Pfam" id="PF02308"/>
    </source>
</evidence>
<evidence type="ECO:0000256" key="7">
    <source>
        <dbReference type="SAM" id="Phobius"/>
    </source>
</evidence>
<comment type="similarity">
    <text evidence="2">Belongs to the MgtC/SapB family.</text>
</comment>
<evidence type="ECO:0000313" key="9">
    <source>
        <dbReference type="EMBL" id="CEI80413.1"/>
    </source>
</evidence>
<name>A0A0A1MBI8_9BACI</name>
<evidence type="ECO:0000256" key="2">
    <source>
        <dbReference type="ARBA" id="ARBA00009298"/>
    </source>
</evidence>
<keyword evidence="5 7" id="KW-1133">Transmembrane helix</keyword>
<keyword evidence="3" id="KW-1003">Cell membrane</keyword>
<feature type="transmembrane region" description="Helical" evidence="7">
    <location>
        <begin position="71"/>
        <end position="88"/>
    </location>
</feature>
<sequence length="227" mass="24920">MDISVSLLRMGVAALLGLIIGIERKLKNKPLGLKTCIVISVTSCLLTIISIEAAIRYGEETLTMRTDPMRLAAQIISGIGFIGAGVILKRGDNVISGITTAAIIWAAAGLGIGAGAGFYFESIIGALFILFSVEGLPYLLKRFAPNKFSRQDLKVTISTNEYNLFSKVNEQLTSYDIRINKIKIKDLEDDKQLLQMNITLYRDMNASNVYSIIREVSVINKIEVETI</sequence>
<organism evidence="9 10">
    <name type="scientific">Oceanobacillus oncorhynchi</name>
    <dbReference type="NCBI Taxonomy" id="545501"/>
    <lineage>
        <taxon>Bacteria</taxon>
        <taxon>Bacillati</taxon>
        <taxon>Bacillota</taxon>
        <taxon>Bacilli</taxon>
        <taxon>Bacillales</taxon>
        <taxon>Bacillaceae</taxon>
        <taxon>Oceanobacillus</taxon>
    </lineage>
</organism>